<gene>
    <name evidence="1" type="ordered locus">Caul_0482</name>
</gene>
<dbReference type="EMBL" id="CP000927">
    <property type="protein sequence ID" value="ABZ69616.1"/>
    <property type="molecule type" value="Genomic_DNA"/>
</dbReference>
<sequence>MIVLQEHYDGRQSVRVMQSRADGARSYYDGAVLYTQVDARGNNLLSYIDAMIGALSSTADTLILGIAGGALATQLHRRGATVTAVDIWGPAFELARRWFDLPDGVHCIEADAADFLRGTERRWDAIAIDVFRGVEIPPSMLASDIGALLHRAIAPEGRVVWNVADTPGSLPVRRVCRILRSAGLDIKTHPVLDGGVGNTLVVGHLQTVASP</sequence>
<name>B0T6J9_CAUSK</name>
<dbReference type="KEGG" id="cak:Caul_0482"/>
<dbReference type="eggNOG" id="COG2518">
    <property type="taxonomic scope" value="Bacteria"/>
</dbReference>
<dbReference type="HOGENOM" id="CLU_1238368_0_0_5"/>
<proteinExistence type="predicted"/>
<dbReference type="InterPro" id="IPR029063">
    <property type="entry name" value="SAM-dependent_MTases_sf"/>
</dbReference>
<accession>B0T6J9</accession>
<reference evidence="1" key="1">
    <citation type="submission" date="2008-01" db="EMBL/GenBank/DDBJ databases">
        <title>Complete sequence of chromosome of Caulobacter sp. K31.</title>
        <authorList>
            <consortium name="US DOE Joint Genome Institute"/>
            <person name="Copeland A."/>
            <person name="Lucas S."/>
            <person name="Lapidus A."/>
            <person name="Barry K."/>
            <person name="Glavina del Rio T."/>
            <person name="Dalin E."/>
            <person name="Tice H."/>
            <person name="Pitluck S."/>
            <person name="Bruce D."/>
            <person name="Goodwin L."/>
            <person name="Thompson L.S."/>
            <person name="Brettin T."/>
            <person name="Detter J.C."/>
            <person name="Han C."/>
            <person name="Schmutz J."/>
            <person name="Larimer F."/>
            <person name="Land M."/>
            <person name="Hauser L."/>
            <person name="Kyrpides N."/>
            <person name="Kim E."/>
            <person name="Stephens C."/>
            <person name="Richardson P."/>
        </authorList>
    </citation>
    <scope>NUCLEOTIDE SEQUENCE [LARGE SCALE GENOMIC DNA]</scope>
    <source>
        <strain evidence="1">K31</strain>
    </source>
</reference>
<protein>
    <submittedName>
        <fullName evidence="1">Uncharacterized protein</fullName>
    </submittedName>
</protein>
<organism evidence="1">
    <name type="scientific">Caulobacter sp. (strain K31)</name>
    <dbReference type="NCBI Taxonomy" id="366602"/>
    <lineage>
        <taxon>Bacteria</taxon>
        <taxon>Pseudomonadati</taxon>
        <taxon>Pseudomonadota</taxon>
        <taxon>Alphaproteobacteria</taxon>
        <taxon>Caulobacterales</taxon>
        <taxon>Caulobacteraceae</taxon>
        <taxon>Caulobacter</taxon>
    </lineage>
</organism>
<dbReference type="AlphaFoldDB" id="B0T6J9"/>
<dbReference type="Gene3D" id="3.40.50.150">
    <property type="entry name" value="Vaccinia Virus protein VP39"/>
    <property type="match status" value="1"/>
</dbReference>
<dbReference type="STRING" id="366602.Caul_0482"/>
<dbReference type="SUPFAM" id="SSF53335">
    <property type="entry name" value="S-adenosyl-L-methionine-dependent methyltransferases"/>
    <property type="match status" value="1"/>
</dbReference>
<evidence type="ECO:0000313" key="1">
    <source>
        <dbReference type="EMBL" id="ABZ69616.1"/>
    </source>
</evidence>